<dbReference type="Gene3D" id="3.40.50.1980">
    <property type="entry name" value="Nitrogenase molybdenum iron protein domain"/>
    <property type="match status" value="2"/>
</dbReference>
<dbReference type="InterPro" id="IPR018062">
    <property type="entry name" value="HTH_AraC-typ_CS"/>
</dbReference>
<comment type="caution">
    <text evidence="7">The sequence shown here is derived from an EMBL/GenBank/DDBJ whole genome shotgun (WGS) entry which is preliminary data.</text>
</comment>
<gene>
    <name evidence="7" type="ORF">E6C55_24615</name>
</gene>
<dbReference type="InterPro" id="IPR018060">
    <property type="entry name" value="HTH_AraC"/>
</dbReference>
<evidence type="ECO:0000259" key="5">
    <source>
        <dbReference type="PROSITE" id="PS01124"/>
    </source>
</evidence>
<dbReference type="Proteomes" id="UP000310636">
    <property type="component" value="Unassembled WGS sequence"/>
</dbReference>
<dbReference type="InterPro" id="IPR002491">
    <property type="entry name" value="ABC_transptr_periplasmic_BD"/>
</dbReference>
<dbReference type="Gene3D" id="1.10.10.60">
    <property type="entry name" value="Homeodomain-like"/>
    <property type="match status" value="2"/>
</dbReference>
<sequence>MRDNGSIRFLMGEIHYRSTGDWTTLGGLATGHSLVWIVEGKGWIEVDGSALYAVPGSCLVFVPGMVSDWRNSEAGGLKGYELRFDTLKLSEGELPPDSGTGVVAQRAECPFRGEIAFRDTEEAERLIRQLYRRRLKTGALARLETELAFMSLICLVWKEAELPREDGTSRAGGIERTIAYMNHRYREPMTREKLAAIAGMSLWSYATAFKKSCGVGPMEYLTAIRMARAKERLLLGRGKLREIARDVGFNSEFYFSSKFKQHVGMPPIDYANRHRGRYIRSGELGRPLAAAAVERPAGAAARIIGLYLEDHLCCLGIRPVLQFAMDDYTQRYLQPYMEAVPELDVKRFDCEAIRASEPDLILLGISDFAVQGRYDECSGIAPTYVMEAGQDGWRSTLRAIAGLLDKTEPAERAIRRCEEQAGEVRRHLQRTVGTQSVALVRVCMHKHLWLYGNGSDNGSLLYEELGLRMPTFVQQRVRGDTAECVDLREFETLDADIVLLIVDPLGEGRQRADRLMSDPLWPSVSTGRTVRLHELTFDCWTSSGAIAQTAKLEELSRLLS</sequence>
<evidence type="ECO:0000256" key="3">
    <source>
        <dbReference type="ARBA" id="ARBA00023159"/>
    </source>
</evidence>
<dbReference type="Pfam" id="PF12833">
    <property type="entry name" value="HTH_18"/>
    <property type="match status" value="1"/>
</dbReference>
<evidence type="ECO:0000256" key="2">
    <source>
        <dbReference type="ARBA" id="ARBA00023125"/>
    </source>
</evidence>
<dbReference type="SUPFAM" id="SSF53807">
    <property type="entry name" value="Helical backbone' metal receptor"/>
    <property type="match status" value="1"/>
</dbReference>
<dbReference type="OrthoDB" id="2461801at2"/>
<dbReference type="PROSITE" id="PS00041">
    <property type="entry name" value="HTH_ARAC_FAMILY_1"/>
    <property type="match status" value="1"/>
</dbReference>
<dbReference type="SMART" id="SM00342">
    <property type="entry name" value="HTH_ARAC"/>
    <property type="match status" value="1"/>
</dbReference>
<keyword evidence="8" id="KW-1185">Reference proteome</keyword>
<keyword evidence="2" id="KW-0238">DNA-binding</keyword>
<dbReference type="SUPFAM" id="SSF46689">
    <property type="entry name" value="Homeodomain-like"/>
    <property type="match status" value="2"/>
</dbReference>
<feature type="domain" description="Fe/B12 periplasmic-binding" evidence="6">
    <location>
        <begin position="300"/>
        <end position="560"/>
    </location>
</feature>
<dbReference type="GO" id="GO:0043565">
    <property type="term" value="F:sequence-specific DNA binding"/>
    <property type="evidence" value="ECO:0007669"/>
    <property type="project" value="InterPro"/>
</dbReference>
<dbReference type="PROSITE" id="PS50983">
    <property type="entry name" value="FE_B12_PBP"/>
    <property type="match status" value="1"/>
</dbReference>
<dbReference type="InterPro" id="IPR037923">
    <property type="entry name" value="HTH-like"/>
</dbReference>
<accession>A0A4S4BLA5</accession>
<dbReference type="PROSITE" id="PS01124">
    <property type="entry name" value="HTH_ARAC_FAMILY_2"/>
    <property type="match status" value="1"/>
</dbReference>
<evidence type="ECO:0000313" key="7">
    <source>
        <dbReference type="EMBL" id="THF74586.1"/>
    </source>
</evidence>
<dbReference type="InterPro" id="IPR050204">
    <property type="entry name" value="AraC_XylS_family_regulators"/>
</dbReference>
<dbReference type="AlphaFoldDB" id="A0A4S4BLA5"/>
<dbReference type="InterPro" id="IPR009057">
    <property type="entry name" value="Homeodomain-like_sf"/>
</dbReference>
<keyword evidence="3" id="KW-0010">Activator</keyword>
<evidence type="ECO:0000313" key="8">
    <source>
        <dbReference type="Proteomes" id="UP000310636"/>
    </source>
</evidence>
<protein>
    <submittedName>
        <fullName evidence="7">Helix-turn-helix domain-containing protein</fullName>
    </submittedName>
</protein>
<dbReference type="EMBL" id="SSOB01000039">
    <property type="protein sequence ID" value="THF74586.1"/>
    <property type="molecule type" value="Genomic_DNA"/>
</dbReference>
<dbReference type="GO" id="GO:0003700">
    <property type="term" value="F:DNA-binding transcription factor activity"/>
    <property type="evidence" value="ECO:0007669"/>
    <property type="project" value="InterPro"/>
</dbReference>
<proteinExistence type="predicted"/>
<name>A0A4S4BLA5_9BACL</name>
<evidence type="ECO:0000256" key="4">
    <source>
        <dbReference type="ARBA" id="ARBA00023163"/>
    </source>
</evidence>
<keyword evidence="4" id="KW-0804">Transcription</keyword>
<evidence type="ECO:0000259" key="6">
    <source>
        <dbReference type="PROSITE" id="PS50983"/>
    </source>
</evidence>
<keyword evidence="1" id="KW-0805">Transcription regulation</keyword>
<feature type="domain" description="HTH araC/xylS-type" evidence="5">
    <location>
        <begin position="175"/>
        <end position="273"/>
    </location>
</feature>
<dbReference type="RefSeq" id="WP_136372483.1">
    <property type="nucleotide sequence ID" value="NZ_SSOB01000039.1"/>
</dbReference>
<dbReference type="SUPFAM" id="SSF51215">
    <property type="entry name" value="Regulatory protein AraC"/>
    <property type="match status" value="1"/>
</dbReference>
<evidence type="ECO:0000256" key="1">
    <source>
        <dbReference type="ARBA" id="ARBA00023015"/>
    </source>
</evidence>
<reference evidence="7 8" key="1">
    <citation type="submission" date="2019-04" db="EMBL/GenBank/DDBJ databases">
        <title>Cohnella sp. nov. isolated from preserved vegetables.</title>
        <authorList>
            <person name="Lin S.-Y."/>
            <person name="Hung M.-H."/>
            <person name="Young C.-C."/>
        </authorList>
    </citation>
    <scope>NUCLEOTIDE SEQUENCE [LARGE SCALE GENOMIC DNA]</scope>
    <source>
        <strain evidence="7 8">CC-MHH1044</strain>
    </source>
</reference>
<dbReference type="Pfam" id="PF01497">
    <property type="entry name" value="Peripla_BP_2"/>
    <property type="match status" value="1"/>
</dbReference>
<dbReference type="PANTHER" id="PTHR46796">
    <property type="entry name" value="HTH-TYPE TRANSCRIPTIONAL ACTIVATOR RHAS-RELATED"/>
    <property type="match status" value="1"/>
</dbReference>
<organism evidence="7 8">
    <name type="scientific">Cohnella fermenti</name>
    <dbReference type="NCBI Taxonomy" id="2565925"/>
    <lineage>
        <taxon>Bacteria</taxon>
        <taxon>Bacillati</taxon>
        <taxon>Bacillota</taxon>
        <taxon>Bacilli</taxon>
        <taxon>Bacillales</taxon>
        <taxon>Paenibacillaceae</taxon>
        <taxon>Cohnella</taxon>
    </lineage>
</organism>